<proteinExistence type="predicted"/>
<protein>
    <submittedName>
        <fullName evidence="1">Uncharacterized protein</fullName>
    </submittedName>
</protein>
<organism evidence="1 2">
    <name type="scientific">Enterobacter cloacae subsp. cloacae</name>
    <dbReference type="NCBI Taxonomy" id="336306"/>
    <lineage>
        <taxon>Bacteria</taxon>
        <taxon>Pseudomonadati</taxon>
        <taxon>Pseudomonadota</taxon>
        <taxon>Gammaproteobacteria</taxon>
        <taxon>Enterobacterales</taxon>
        <taxon>Enterobacteriaceae</taxon>
        <taxon>Enterobacter</taxon>
        <taxon>Enterobacter cloacae complex</taxon>
    </lineage>
</organism>
<reference evidence="1 2" key="1">
    <citation type="submission" date="2015-03" db="EMBL/GenBank/DDBJ databases">
        <authorList>
            <person name="McCorrison J."/>
            <person name="Sanka R."/>
            <person name="Adams M."/>
            <person name="Brinkac L."/>
            <person name="Nierman W."/>
            <person name="Sutton G."/>
            <person name="Nelson K."/>
            <person name="Kiedrowski L."/>
            <person name="Guerrero D."/>
            <person name="Bonomo R."/>
        </authorList>
    </citation>
    <scope>NUCLEOTIDE SEQUENCE [LARGE SCALE GENOMIC DNA]</scope>
    <source>
        <strain evidence="1 2">42324</strain>
    </source>
</reference>
<evidence type="ECO:0000313" key="1">
    <source>
        <dbReference type="EMBL" id="KJM40239.1"/>
    </source>
</evidence>
<evidence type="ECO:0000313" key="2">
    <source>
        <dbReference type="Proteomes" id="UP000033344"/>
    </source>
</evidence>
<dbReference type="EMBL" id="JZYG01000007">
    <property type="protein sequence ID" value="KJM40239.1"/>
    <property type="molecule type" value="Genomic_DNA"/>
</dbReference>
<dbReference type="Proteomes" id="UP000033344">
    <property type="component" value="Unassembled WGS sequence"/>
</dbReference>
<gene>
    <name evidence="1" type="ORF">SS44_06085</name>
</gene>
<accession>A0AAE2JRN3</accession>
<dbReference type="RefSeq" id="WP_045293213.1">
    <property type="nucleotide sequence ID" value="NZ_JZYG01000007.1"/>
</dbReference>
<dbReference type="AlphaFoldDB" id="A0AAE2JRN3"/>
<name>A0AAE2JRN3_ENTCL</name>
<sequence>MSKIDYSDVDTLIWRVDQRLTSRKSLIELRSRFKKLNKTAEVEAITEALNRTEQPAYGIMRQNERLIDKLEVMDASQALELKAAVNMYTEKNRTTHANLQVSVVLAYQGMFEARGVPMDYDETMSFILLNAAEQFERLTGDLPILVD</sequence>
<comment type="caution">
    <text evidence="1">The sequence shown here is derived from an EMBL/GenBank/DDBJ whole genome shotgun (WGS) entry which is preliminary data.</text>
</comment>